<proteinExistence type="predicted"/>
<keyword evidence="2" id="KW-0732">Signal</keyword>
<evidence type="ECO:0000256" key="1">
    <source>
        <dbReference type="SAM" id="MobiDB-lite"/>
    </source>
</evidence>
<dbReference type="EMBL" id="JAHHHD010000002">
    <property type="protein sequence ID" value="MBW4657632.1"/>
    <property type="molecule type" value="Genomic_DNA"/>
</dbReference>
<evidence type="ECO:0000256" key="2">
    <source>
        <dbReference type="SAM" id="SignalP"/>
    </source>
</evidence>
<protein>
    <submittedName>
        <fullName evidence="3">Uncharacterized protein</fullName>
    </submittedName>
</protein>
<comment type="caution">
    <text evidence="3">The sequence shown here is derived from an EMBL/GenBank/DDBJ whole genome shotgun (WGS) entry which is preliminary data.</text>
</comment>
<feature type="chain" id="PRO_5038096854" evidence="2">
    <location>
        <begin position="41"/>
        <end position="227"/>
    </location>
</feature>
<reference evidence="3" key="2">
    <citation type="journal article" date="2022" name="Microbiol. Resour. Announc.">
        <title>Metagenome Sequencing to Explore Phylogenomics of Terrestrial Cyanobacteria.</title>
        <authorList>
            <person name="Ward R.D."/>
            <person name="Stajich J.E."/>
            <person name="Johansen J.R."/>
            <person name="Huntemann M."/>
            <person name="Clum A."/>
            <person name="Foster B."/>
            <person name="Foster B."/>
            <person name="Roux S."/>
            <person name="Palaniappan K."/>
            <person name="Varghese N."/>
            <person name="Mukherjee S."/>
            <person name="Reddy T.B.K."/>
            <person name="Daum C."/>
            <person name="Copeland A."/>
            <person name="Chen I.A."/>
            <person name="Ivanova N.N."/>
            <person name="Kyrpides N.C."/>
            <person name="Shapiro N."/>
            <person name="Eloe-Fadrosh E.A."/>
            <person name="Pietrasiak N."/>
        </authorList>
    </citation>
    <scope>NUCLEOTIDE SEQUENCE</scope>
    <source>
        <strain evidence="3">UHER 2000/2452</strain>
    </source>
</reference>
<organism evidence="3 4">
    <name type="scientific">Drouetiella hepatica Uher 2000/2452</name>
    <dbReference type="NCBI Taxonomy" id="904376"/>
    <lineage>
        <taxon>Bacteria</taxon>
        <taxon>Bacillati</taxon>
        <taxon>Cyanobacteriota</taxon>
        <taxon>Cyanophyceae</taxon>
        <taxon>Oculatellales</taxon>
        <taxon>Oculatellaceae</taxon>
        <taxon>Drouetiella</taxon>
    </lineage>
</organism>
<sequence length="227" mass="23755">MPNSDLRSPHRFLSKAHWIRLSVAQLASAGLVATALPASAFFYSTPASDTTYRSTSADYRTCVAQITGAGIVAADAATACAAALYPRDLSKCVTNIDAGTALTSADAIANCTRVRRPVELATCVVDIGAIDNPTETAPLLNIVDHCRRSLLPLRFSACVVGLRSQVDFATSAALSNCIAATNRPRNVLPNFMPSGMTSTEPPTAQPAPDQLQQAVPETTPSAPTPAK</sequence>
<dbReference type="Proteomes" id="UP000757435">
    <property type="component" value="Unassembled WGS sequence"/>
</dbReference>
<accession>A0A951Q7B8</accession>
<feature type="signal peptide" evidence="2">
    <location>
        <begin position="1"/>
        <end position="40"/>
    </location>
</feature>
<evidence type="ECO:0000313" key="3">
    <source>
        <dbReference type="EMBL" id="MBW4657632.1"/>
    </source>
</evidence>
<dbReference type="AlphaFoldDB" id="A0A951Q7B8"/>
<feature type="region of interest" description="Disordered" evidence="1">
    <location>
        <begin position="191"/>
        <end position="227"/>
    </location>
</feature>
<name>A0A951Q7B8_9CYAN</name>
<feature type="compositionally biased region" description="Polar residues" evidence="1">
    <location>
        <begin position="210"/>
        <end position="221"/>
    </location>
</feature>
<reference evidence="3" key="1">
    <citation type="submission" date="2021-05" db="EMBL/GenBank/DDBJ databases">
        <authorList>
            <person name="Pietrasiak N."/>
            <person name="Ward R."/>
            <person name="Stajich J.E."/>
            <person name="Kurbessoian T."/>
        </authorList>
    </citation>
    <scope>NUCLEOTIDE SEQUENCE</scope>
    <source>
        <strain evidence="3">UHER 2000/2452</strain>
    </source>
</reference>
<gene>
    <name evidence="3" type="ORF">KME15_03085</name>
</gene>
<evidence type="ECO:0000313" key="4">
    <source>
        <dbReference type="Proteomes" id="UP000757435"/>
    </source>
</evidence>